<dbReference type="Pfam" id="PF01809">
    <property type="entry name" value="YidD"/>
    <property type="match status" value="1"/>
</dbReference>
<dbReference type="PANTHER" id="PTHR33383:SF1">
    <property type="entry name" value="MEMBRANE PROTEIN INSERTION EFFICIENCY FACTOR-RELATED"/>
    <property type="match status" value="1"/>
</dbReference>
<dbReference type="NCBIfam" id="TIGR00278">
    <property type="entry name" value="membrane protein insertion efficiency factor YidD"/>
    <property type="match status" value="1"/>
</dbReference>
<comment type="similarity">
    <text evidence="1">Belongs to the UPF0161 family.</text>
</comment>
<comment type="subcellular location">
    <subcellularLocation>
        <location evidence="1">Cell membrane</location>
        <topology evidence="1">Peripheral membrane protein</topology>
        <orientation evidence="1">Cytoplasmic side</orientation>
    </subcellularLocation>
</comment>
<dbReference type="InterPro" id="IPR002696">
    <property type="entry name" value="Membr_insert_effic_factor_YidD"/>
</dbReference>
<organism evidence="3 4">
    <name type="scientific">Acrocarpospora corrugata</name>
    <dbReference type="NCBI Taxonomy" id="35763"/>
    <lineage>
        <taxon>Bacteria</taxon>
        <taxon>Bacillati</taxon>
        <taxon>Actinomycetota</taxon>
        <taxon>Actinomycetes</taxon>
        <taxon>Streptosporangiales</taxon>
        <taxon>Streptosporangiaceae</taxon>
        <taxon>Acrocarpospora</taxon>
    </lineage>
</organism>
<comment type="caution">
    <text evidence="3">The sequence shown here is derived from an EMBL/GenBank/DDBJ whole genome shotgun (WGS) entry which is preliminary data.</text>
</comment>
<proteinExistence type="inferred from homology"/>
<dbReference type="Proteomes" id="UP000334990">
    <property type="component" value="Unassembled WGS sequence"/>
</dbReference>
<reference evidence="3 4" key="1">
    <citation type="submission" date="2019-10" db="EMBL/GenBank/DDBJ databases">
        <title>Whole genome shotgun sequence of Acrocarpospora corrugata NBRC 13972.</title>
        <authorList>
            <person name="Ichikawa N."/>
            <person name="Kimura A."/>
            <person name="Kitahashi Y."/>
            <person name="Komaki H."/>
            <person name="Oguchi A."/>
        </authorList>
    </citation>
    <scope>NUCLEOTIDE SEQUENCE [LARGE SCALE GENOMIC DNA]</scope>
    <source>
        <strain evidence="3 4">NBRC 13972</strain>
    </source>
</reference>
<dbReference type="GO" id="GO:0005886">
    <property type="term" value="C:plasma membrane"/>
    <property type="evidence" value="ECO:0007669"/>
    <property type="project" value="UniProtKB-SubCell"/>
</dbReference>
<comment type="function">
    <text evidence="1">Could be involved in insertion of integral membrane proteins into the membrane.</text>
</comment>
<evidence type="ECO:0000256" key="2">
    <source>
        <dbReference type="SAM" id="MobiDB-lite"/>
    </source>
</evidence>
<keyword evidence="1" id="KW-0472">Membrane</keyword>
<feature type="region of interest" description="Disordered" evidence="2">
    <location>
        <begin position="1"/>
        <end position="20"/>
    </location>
</feature>
<evidence type="ECO:0000313" key="4">
    <source>
        <dbReference type="Proteomes" id="UP000334990"/>
    </source>
</evidence>
<gene>
    <name evidence="3" type="ORF">Acor_58610</name>
</gene>
<evidence type="ECO:0000313" key="3">
    <source>
        <dbReference type="EMBL" id="GES03795.1"/>
    </source>
</evidence>
<protein>
    <recommendedName>
        <fullName evidence="1">Putative membrane protein insertion efficiency factor</fullName>
    </recommendedName>
</protein>
<dbReference type="AlphaFoldDB" id="A0A5M3W426"/>
<keyword evidence="4" id="KW-1185">Reference proteome</keyword>
<evidence type="ECO:0000256" key="1">
    <source>
        <dbReference type="HAMAP-Rule" id="MF_00386"/>
    </source>
</evidence>
<dbReference type="SMART" id="SM01234">
    <property type="entry name" value="Haemolytic"/>
    <property type="match status" value="1"/>
</dbReference>
<keyword evidence="1" id="KW-1003">Cell membrane</keyword>
<name>A0A5M3W426_9ACTN</name>
<sequence length="103" mass="11148">MTAEQPAPVESGIADNTSPPAPVSLAARMLVAPIRFYRAFISPLFGPRCRFFPSCSAYGVEAIAVHGALRGVWLTIRRIGRCHPFHPGGFDPVPPRPHNKQGS</sequence>
<dbReference type="HAMAP" id="MF_00386">
    <property type="entry name" value="UPF0161_YidD"/>
    <property type="match status" value="1"/>
</dbReference>
<dbReference type="EMBL" id="BLAD01000072">
    <property type="protein sequence ID" value="GES03795.1"/>
    <property type="molecule type" value="Genomic_DNA"/>
</dbReference>
<dbReference type="OrthoDB" id="9801753at2"/>
<dbReference type="PANTHER" id="PTHR33383">
    <property type="entry name" value="MEMBRANE PROTEIN INSERTION EFFICIENCY FACTOR-RELATED"/>
    <property type="match status" value="1"/>
</dbReference>
<accession>A0A5M3W426</accession>